<dbReference type="EMBL" id="KN834015">
    <property type="protein sequence ID" value="KIK13172.1"/>
    <property type="molecule type" value="Genomic_DNA"/>
</dbReference>
<sequence>MLQIPKGTFQHNCILDTFAFYLESTSVIKPSARENPARFPRCALTLATITVERAFRAWSTGQYVPLPKAQQRFSQALWGYATNEVMESVDCLSAKQWKRILLGAEKYVGAYHPQPTLDVLVAKLRKPSGRAMCFEPDSE</sequence>
<gene>
    <name evidence="1" type="ORF">PISMIDRAFT_119405</name>
</gene>
<name>A0A0C9YS78_9AGAM</name>
<dbReference type="Proteomes" id="UP000054018">
    <property type="component" value="Unassembled WGS sequence"/>
</dbReference>
<reference evidence="1 2" key="1">
    <citation type="submission" date="2014-04" db="EMBL/GenBank/DDBJ databases">
        <authorList>
            <consortium name="DOE Joint Genome Institute"/>
            <person name="Kuo A."/>
            <person name="Kohler A."/>
            <person name="Costa M.D."/>
            <person name="Nagy L.G."/>
            <person name="Floudas D."/>
            <person name="Copeland A."/>
            <person name="Barry K.W."/>
            <person name="Cichocki N."/>
            <person name="Veneault-Fourrey C."/>
            <person name="LaButti K."/>
            <person name="Lindquist E.A."/>
            <person name="Lipzen A."/>
            <person name="Lundell T."/>
            <person name="Morin E."/>
            <person name="Murat C."/>
            <person name="Sun H."/>
            <person name="Tunlid A."/>
            <person name="Henrissat B."/>
            <person name="Grigoriev I.V."/>
            <person name="Hibbett D.S."/>
            <person name="Martin F."/>
            <person name="Nordberg H.P."/>
            <person name="Cantor M.N."/>
            <person name="Hua S.X."/>
        </authorList>
    </citation>
    <scope>NUCLEOTIDE SEQUENCE [LARGE SCALE GENOMIC DNA]</scope>
    <source>
        <strain evidence="1 2">441</strain>
    </source>
</reference>
<keyword evidence="2" id="KW-1185">Reference proteome</keyword>
<evidence type="ECO:0000313" key="1">
    <source>
        <dbReference type="EMBL" id="KIK13172.1"/>
    </source>
</evidence>
<protein>
    <submittedName>
        <fullName evidence="1">Unplaced genomic scaffold scaffold_331, whole genome shotgun sequence</fullName>
    </submittedName>
</protein>
<evidence type="ECO:0000313" key="2">
    <source>
        <dbReference type="Proteomes" id="UP000054018"/>
    </source>
</evidence>
<dbReference type="AlphaFoldDB" id="A0A0C9YS78"/>
<dbReference type="HOGENOM" id="CLU_158360_0_0_1"/>
<reference evidence="2" key="2">
    <citation type="submission" date="2015-01" db="EMBL/GenBank/DDBJ databases">
        <title>Evolutionary Origins and Diversification of the Mycorrhizal Mutualists.</title>
        <authorList>
            <consortium name="DOE Joint Genome Institute"/>
            <consortium name="Mycorrhizal Genomics Consortium"/>
            <person name="Kohler A."/>
            <person name="Kuo A."/>
            <person name="Nagy L.G."/>
            <person name="Floudas D."/>
            <person name="Copeland A."/>
            <person name="Barry K.W."/>
            <person name="Cichocki N."/>
            <person name="Veneault-Fourrey C."/>
            <person name="LaButti K."/>
            <person name="Lindquist E.A."/>
            <person name="Lipzen A."/>
            <person name="Lundell T."/>
            <person name="Morin E."/>
            <person name="Murat C."/>
            <person name="Riley R."/>
            <person name="Ohm R."/>
            <person name="Sun H."/>
            <person name="Tunlid A."/>
            <person name="Henrissat B."/>
            <person name="Grigoriev I.V."/>
            <person name="Hibbett D.S."/>
            <person name="Martin F."/>
        </authorList>
    </citation>
    <scope>NUCLEOTIDE SEQUENCE [LARGE SCALE GENOMIC DNA]</scope>
    <source>
        <strain evidence="2">441</strain>
    </source>
</reference>
<accession>A0A0C9YS78</accession>
<dbReference type="OrthoDB" id="2678283at2759"/>
<organism evidence="1 2">
    <name type="scientific">Pisolithus microcarpus 441</name>
    <dbReference type="NCBI Taxonomy" id="765257"/>
    <lineage>
        <taxon>Eukaryota</taxon>
        <taxon>Fungi</taxon>
        <taxon>Dikarya</taxon>
        <taxon>Basidiomycota</taxon>
        <taxon>Agaricomycotina</taxon>
        <taxon>Agaricomycetes</taxon>
        <taxon>Agaricomycetidae</taxon>
        <taxon>Boletales</taxon>
        <taxon>Sclerodermatineae</taxon>
        <taxon>Pisolithaceae</taxon>
        <taxon>Pisolithus</taxon>
    </lineage>
</organism>
<proteinExistence type="predicted"/>